<keyword evidence="3 5" id="KW-1133">Transmembrane helix</keyword>
<feature type="transmembrane region" description="Helical" evidence="5">
    <location>
        <begin position="77"/>
        <end position="102"/>
    </location>
</feature>
<evidence type="ECO:0000256" key="3">
    <source>
        <dbReference type="ARBA" id="ARBA00022989"/>
    </source>
</evidence>
<dbReference type="Proteomes" id="UP000663844">
    <property type="component" value="Unassembled WGS sequence"/>
</dbReference>
<dbReference type="AlphaFoldDB" id="A0A813N0Y7"/>
<comment type="subcellular location">
    <subcellularLocation>
        <location evidence="1">Membrane</location>
        <topology evidence="1">Multi-pass membrane protein</topology>
    </subcellularLocation>
</comment>
<dbReference type="PANTHER" id="PTHR19282:SF544">
    <property type="entry name" value="TETRASPANIN"/>
    <property type="match status" value="1"/>
</dbReference>
<feature type="transmembrane region" description="Helical" evidence="5">
    <location>
        <begin position="6"/>
        <end position="31"/>
    </location>
</feature>
<keyword evidence="2 5" id="KW-0812">Transmembrane</keyword>
<dbReference type="InterPro" id="IPR018499">
    <property type="entry name" value="Tetraspanin/Peripherin"/>
</dbReference>
<dbReference type="SUPFAM" id="SSF48652">
    <property type="entry name" value="Tetraspanin"/>
    <property type="match status" value="1"/>
</dbReference>
<dbReference type="Proteomes" id="UP000663845">
    <property type="component" value="Unassembled WGS sequence"/>
</dbReference>
<sequence length="237" mass="26487">MNAKGLPWACIGVSFLTLVMSIILLVTASVFTNHSSYLQHYFGICFSMSIFTLVITSLGIIFACGLMYVAFRRFPALTTLFSGLLCFVALLSLIVCIILLIARPNLRDRSMKNTKSIMSDYNDSDFLRSSKQMMGRVQQTYQCCGADRALDWQVRFPDNSSTPDSCCFTETTGCGKDALIGQNKIYLRGCAEPLAAHYRTRYSTLVGMHFTLIGLCLASAALGLAWERHIRQEYQLM</sequence>
<evidence type="ECO:0008006" key="9">
    <source>
        <dbReference type="Google" id="ProtNLM"/>
    </source>
</evidence>
<evidence type="ECO:0000256" key="5">
    <source>
        <dbReference type="SAM" id="Phobius"/>
    </source>
</evidence>
<dbReference type="EMBL" id="CAJNOG010000005">
    <property type="protein sequence ID" value="CAF0730116.1"/>
    <property type="molecule type" value="Genomic_DNA"/>
</dbReference>
<dbReference type="EMBL" id="CAJOAZ010000434">
    <property type="protein sequence ID" value="CAF3647743.1"/>
    <property type="molecule type" value="Genomic_DNA"/>
</dbReference>
<protein>
    <recommendedName>
        <fullName evidence="9">Tetraspanin</fullName>
    </recommendedName>
</protein>
<evidence type="ECO:0000256" key="1">
    <source>
        <dbReference type="ARBA" id="ARBA00004141"/>
    </source>
</evidence>
<keyword evidence="4 5" id="KW-0472">Membrane</keyword>
<feature type="transmembrane region" description="Helical" evidence="5">
    <location>
        <begin position="205"/>
        <end position="226"/>
    </location>
</feature>
<dbReference type="GO" id="GO:0005886">
    <property type="term" value="C:plasma membrane"/>
    <property type="evidence" value="ECO:0007669"/>
    <property type="project" value="TreeGrafter"/>
</dbReference>
<accession>A0A813N0Y7</accession>
<proteinExistence type="predicted"/>
<organism evidence="6 8">
    <name type="scientific">Adineta steineri</name>
    <dbReference type="NCBI Taxonomy" id="433720"/>
    <lineage>
        <taxon>Eukaryota</taxon>
        <taxon>Metazoa</taxon>
        <taxon>Spiralia</taxon>
        <taxon>Gnathifera</taxon>
        <taxon>Rotifera</taxon>
        <taxon>Eurotatoria</taxon>
        <taxon>Bdelloidea</taxon>
        <taxon>Adinetida</taxon>
        <taxon>Adinetidae</taxon>
        <taxon>Adineta</taxon>
    </lineage>
</organism>
<reference evidence="6" key="1">
    <citation type="submission" date="2021-02" db="EMBL/GenBank/DDBJ databases">
        <authorList>
            <person name="Nowell W R."/>
        </authorList>
    </citation>
    <scope>NUCLEOTIDE SEQUENCE</scope>
</reference>
<comment type="caution">
    <text evidence="6">The sequence shown here is derived from an EMBL/GenBank/DDBJ whole genome shotgun (WGS) entry which is preliminary data.</text>
</comment>
<evidence type="ECO:0000313" key="8">
    <source>
        <dbReference type="Proteomes" id="UP000663845"/>
    </source>
</evidence>
<dbReference type="InterPro" id="IPR008952">
    <property type="entry name" value="Tetraspanin_EC2_sf"/>
</dbReference>
<evidence type="ECO:0000313" key="6">
    <source>
        <dbReference type="EMBL" id="CAF0730116.1"/>
    </source>
</evidence>
<evidence type="ECO:0000313" key="7">
    <source>
        <dbReference type="EMBL" id="CAF3647743.1"/>
    </source>
</evidence>
<dbReference type="Pfam" id="PF00335">
    <property type="entry name" value="Tetraspanin"/>
    <property type="match status" value="1"/>
</dbReference>
<evidence type="ECO:0000256" key="2">
    <source>
        <dbReference type="ARBA" id="ARBA00022692"/>
    </source>
</evidence>
<name>A0A813N0Y7_9BILA</name>
<dbReference type="PANTHER" id="PTHR19282">
    <property type="entry name" value="TETRASPANIN"/>
    <property type="match status" value="1"/>
</dbReference>
<evidence type="ECO:0000256" key="4">
    <source>
        <dbReference type="ARBA" id="ARBA00023136"/>
    </source>
</evidence>
<dbReference type="Gene3D" id="1.10.1450.10">
    <property type="entry name" value="Tetraspanin"/>
    <property type="match status" value="1"/>
</dbReference>
<feature type="transmembrane region" description="Helical" evidence="5">
    <location>
        <begin position="43"/>
        <end position="71"/>
    </location>
</feature>
<gene>
    <name evidence="6" type="ORF">JYZ213_LOCUS1124</name>
    <name evidence="7" type="ORF">OXD698_LOCUS8839</name>
</gene>